<keyword evidence="2" id="KW-0805">Transcription regulation</keyword>
<name>A0AA37WJ00_9ALTE</name>
<dbReference type="GO" id="GO:0006351">
    <property type="term" value="P:DNA-templated transcription"/>
    <property type="evidence" value="ECO:0007669"/>
    <property type="project" value="TreeGrafter"/>
</dbReference>
<accession>A0AA37WJ00</accession>
<dbReference type="InterPro" id="IPR058163">
    <property type="entry name" value="LysR-type_TF_proteobact-type"/>
</dbReference>
<evidence type="ECO:0000313" key="7">
    <source>
        <dbReference type="Proteomes" id="UP001156601"/>
    </source>
</evidence>
<organism evidence="6 7">
    <name type="scientific">Agaribacter marinus</name>
    <dbReference type="NCBI Taxonomy" id="1431249"/>
    <lineage>
        <taxon>Bacteria</taxon>
        <taxon>Pseudomonadati</taxon>
        <taxon>Pseudomonadota</taxon>
        <taxon>Gammaproteobacteria</taxon>
        <taxon>Alteromonadales</taxon>
        <taxon>Alteromonadaceae</taxon>
        <taxon>Agaribacter</taxon>
    </lineage>
</organism>
<dbReference type="SUPFAM" id="SSF46785">
    <property type="entry name" value="Winged helix' DNA-binding domain"/>
    <property type="match status" value="1"/>
</dbReference>
<dbReference type="PANTHER" id="PTHR30537:SF26">
    <property type="entry name" value="GLYCINE CLEAVAGE SYSTEM TRANSCRIPTIONAL ACTIVATOR"/>
    <property type="match status" value="1"/>
</dbReference>
<comment type="similarity">
    <text evidence="1">Belongs to the LysR transcriptional regulatory family.</text>
</comment>
<dbReference type="InterPro" id="IPR005119">
    <property type="entry name" value="LysR_subst-bd"/>
</dbReference>
<evidence type="ECO:0000259" key="5">
    <source>
        <dbReference type="PROSITE" id="PS50931"/>
    </source>
</evidence>
<dbReference type="Pfam" id="PF00126">
    <property type="entry name" value="HTH_1"/>
    <property type="match status" value="1"/>
</dbReference>
<dbReference type="Gene3D" id="3.40.190.10">
    <property type="entry name" value="Periplasmic binding protein-like II"/>
    <property type="match status" value="2"/>
</dbReference>
<dbReference type="GO" id="GO:0003700">
    <property type="term" value="F:DNA-binding transcription factor activity"/>
    <property type="evidence" value="ECO:0007669"/>
    <property type="project" value="InterPro"/>
</dbReference>
<dbReference type="InterPro" id="IPR036388">
    <property type="entry name" value="WH-like_DNA-bd_sf"/>
</dbReference>
<keyword evidence="4" id="KW-0804">Transcription</keyword>
<dbReference type="Gene3D" id="1.10.10.10">
    <property type="entry name" value="Winged helix-like DNA-binding domain superfamily/Winged helix DNA-binding domain"/>
    <property type="match status" value="1"/>
</dbReference>
<evidence type="ECO:0000256" key="2">
    <source>
        <dbReference type="ARBA" id="ARBA00023015"/>
    </source>
</evidence>
<evidence type="ECO:0000313" key="6">
    <source>
        <dbReference type="EMBL" id="GLR71702.1"/>
    </source>
</evidence>
<comment type="caution">
    <text evidence="6">The sequence shown here is derived from an EMBL/GenBank/DDBJ whole genome shotgun (WGS) entry which is preliminary data.</text>
</comment>
<feature type="domain" description="HTH lysR-type" evidence="5">
    <location>
        <begin position="6"/>
        <end position="63"/>
    </location>
</feature>
<proteinExistence type="inferred from homology"/>
<dbReference type="Pfam" id="PF03466">
    <property type="entry name" value="LysR_substrate"/>
    <property type="match status" value="1"/>
</dbReference>
<dbReference type="RefSeq" id="WP_284218039.1">
    <property type="nucleotide sequence ID" value="NZ_BSOT01000006.1"/>
</dbReference>
<dbReference type="Proteomes" id="UP001156601">
    <property type="component" value="Unassembled WGS sequence"/>
</dbReference>
<dbReference type="PANTHER" id="PTHR30537">
    <property type="entry name" value="HTH-TYPE TRANSCRIPTIONAL REGULATOR"/>
    <property type="match status" value="1"/>
</dbReference>
<dbReference type="InterPro" id="IPR036390">
    <property type="entry name" value="WH_DNA-bd_sf"/>
</dbReference>
<dbReference type="PROSITE" id="PS50931">
    <property type="entry name" value="HTH_LYSR"/>
    <property type="match status" value="1"/>
</dbReference>
<evidence type="ECO:0000256" key="3">
    <source>
        <dbReference type="ARBA" id="ARBA00023125"/>
    </source>
</evidence>
<dbReference type="EMBL" id="BSOT01000006">
    <property type="protein sequence ID" value="GLR71702.1"/>
    <property type="molecule type" value="Genomic_DNA"/>
</dbReference>
<evidence type="ECO:0000256" key="1">
    <source>
        <dbReference type="ARBA" id="ARBA00009437"/>
    </source>
</evidence>
<dbReference type="GO" id="GO:0043565">
    <property type="term" value="F:sequence-specific DNA binding"/>
    <property type="evidence" value="ECO:0007669"/>
    <property type="project" value="TreeGrafter"/>
</dbReference>
<dbReference type="SUPFAM" id="SSF53850">
    <property type="entry name" value="Periplasmic binding protein-like II"/>
    <property type="match status" value="1"/>
</dbReference>
<protein>
    <submittedName>
        <fullName evidence="6">Transcriptional regulator GcvA</fullName>
    </submittedName>
</protein>
<gene>
    <name evidence="6" type="ORF">GCM10007852_26100</name>
</gene>
<dbReference type="CDD" id="cd08432">
    <property type="entry name" value="PBP2_GcdR_TrpI_HvrB_AmpR_like"/>
    <property type="match status" value="1"/>
</dbReference>
<keyword evidence="7" id="KW-1185">Reference proteome</keyword>
<keyword evidence="3" id="KW-0238">DNA-binding</keyword>
<dbReference type="InterPro" id="IPR000847">
    <property type="entry name" value="LysR_HTH_N"/>
</dbReference>
<sequence length="299" mass="33418">MQTKLPPVHLLVIFESAARLGSFKNASEELFITPSAVSHQIKSLENHLGFPVFLRKRRGVKLNSAGAMYLHYIQKGIAAFEQGTKKVTQHYSAPTLKISCFSSFATNILIPQISEFQELYPDIDIRIETGSQMTDLRYDDVDVAIRIGAGDWPDLVTKKISDVFIAVVCSRAFKKKYNLNKPIDVVSTKCKVPLIDITAVSNVWPRWAKAVGVTGISTKRAITFNNYDASIRAAAQGLGLAQAMFPIEQSNEDLGLLVRPFSENIRFASSVYAVYREESADRHDIQCFIDWLTESPLLK</sequence>
<dbReference type="AlphaFoldDB" id="A0AA37WJ00"/>
<evidence type="ECO:0000256" key="4">
    <source>
        <dbReference type="ARBA" id="ARBA00023163"/>
    </source>
</evidence>
<reference evidence="6" key="2">
    <citation type="submission" date="2023-01" db="EMBL/GenBank/DDBJ databases">
        <title>Draft genome sequence of Agaribacter marinus strain NBRC 110023.</title>
        <authorList>
            <person name="Sun Q."/>
            <person name="Mori K."/>
        </authorList>
    </citation>
    <scope>NUCLEOTIDE SEQUENCE</scope>
    <source>
        <strain evidence="6">NBRC 110023</strain>
    </source>
</reference>
<reference evidence="6" key="1">
    <citation type="journal article" date="2014" name="Int. J. Syst. Evol. Microbiol.">
        <title>Complete genome sequence of Corynebacterium casei LMG S-19264T (=DSM 44701T), isolated from a smear-ripened cheese.</title>
        <authorList>
            <consortium name="US DOE Joint Genome Institute (JGI-PGF)"/>
            <person name="Walter F."/>
            <person name="Albersmeier A."/>
            <person name="Kalinowski J."/>
            <person name="Ruckert C."/>
        </authorList>
    </citation>
    <scope>NUCLEOTIDE SEQUENCE</scope>
    <source>
        <strain evidence="6">NBRC 110023</strain>
    </source>
</reference>